<dbReference type="AlphaFoldDB" id="A0A3Q9IPD7"/>
<proteinExistence type="predicted"/>
<protein>
    <recommendedName>
        <fullName evidence="3">DUF4369 domain-containing protein</fullName>
    </recommendedName>
</protein>
<dbReference type="OrthoDB" id="1096552at2"/>
<evidence type="ECO:0000313" key="2">
    <source>
        <dbReference type="Proteomes" id="UP000270673"/>
    </source>
</evidence>
<accession>A0A3Q9IPD7</accession>
<gene>
    <name evidence="1" type="ORF">D8S85_14605</name>
</gene>
<keyword evidence="2" id="KW-1185">Reference proteome</keyword>
<organism evidence="1 2">
    <name type="scientific">Butyricimonas faecalis</name>
    <dbReference type="NCBI Taxonomy" id="2093856"/>
    <lineage>
        <taxon>Bacteria</taxon>
        <taxon>Pseudomonadati</taxon>
        <taxon>Bacteroidota</taxon>
        <taxon>Bacteroidia</taxon>
        <taxon>Bacteroidales</taxon>
        <taxon>Odoribacteraceae</taxon>
        <taxon>Butyricimonas</taxon>
    </lineage>
</organism>
<dbReference type="Proteomes" id="UP000270673">
    <property type="component" value="Chromosome"/>
</dbReference>
<evidence type="ECO:0000313" key="1">
    <source>
        <dbReference type="EMBL" id="AZS30653.1"/>
    </source>
</evidence>
<reference evidence="1 2" key="1">
    <citation type="submission" date="2018-10" db="EMBL/GenBank/DDBJ databases">
        <title>Butyricimonas faecalis sp. nov., isolated from human faeces and emended description of the genus Butyricimonas.</title>
        <authorList>
            <person name="Le Roy T."/>
            <person name="Van der Smissen P."/>
            <person name="Paquot A."/>
            <person name="Delzenne N."/>
            <person name="Muccioli G."/>
            <person name="Collet J.-F."/>
            <person name="Cani P.D."/>
        </authorList>
    </citation>
    <scope>NUCLEOTIDE SEQUENCE [LARGE SCALE GENOMIC DNA]</scope>
    <source>
        <strain evidence="1 2">H184</strain>
    </source>
</reference>
<dbReference type="EMBL" id="CP032819">
    <property type="protein sequence ID" value="AZS30653.1"/>
    <property type="molecule type" value="Genomic_DNA"/>
</dbReference>
<dbReference type="RefSeq" id="WP_106481309.1">
    <property type="nucleotide sequence ID" value="NZ_CP032819.1"/>
</dbReference>
<evidence type="ECO:0008006" key="3">
    <source>
        <dbReference type="Google" id="ProtNLM"/>
    </source>
</evidence>
<sequence>MKWYIALWIACLWACNPIHGVKVSGDLLHYKGDKLYFEICGQDTTITVALDSTGNFETILPLKEAGYVRLANGKAAFPLYLLSGKSVRLKMDVKSVQEGDYESVEFLEGDNPETRMMVDYYQKQWFPSTQEMFVLPPADFKQFMDSIVRFNDRIISAFVEKNTCDPAFVQLFRMQVKVPLAASYFYYPMYHSLLNREDKSETPADFNIFDRMLPKNDINVYRSVYRYKIYEVSYWNNLLGEKLADLMSEPERFVNAYIDELNKLGLHEQIRDDIGNNFVMQYYNELPEEAVAILKNRYKEIVVNPKYVKEIERVFQNVLP</sequence>
<name>A0A3Q9IPD7_9BACT</name>
<dbReference type="KEGG" id="buy:D8S85_14605"/>